<sequence>MTTRVILVGIGGASCSGKTLLAKHLCRLLPDAILLHQDDFCPPEKDIPVHPEHGVQDWDDPETCIDWPRLRGALQRVRETGRVEYTSNDHLNKQTEVGVDATVAAKWRERFAETRAVQWILIDGFVLYWDQAVADTLDVKLLLCVPKETLRARRDQRSYALQHADDAAAGIVWEDPPGYFDNIVYPAYVKAHVGVFRGGDVENGDAHPGSGVVLIRPPHGEEGMTAALGEACEALLAAAMGGAGAVVNQPL</sequence>
<dbReference type="CDD" id="cd02024">
    <property type="entry name" value="NRK1"/>
    <property type="match status" value="1"/>
</dbReference>
<dbReference type="PANTHER" id="PTHR10285">
    <property type="entry name" value="URIDINE KINASE"/>
    <property type="match status" value="1"/>
</dbReference>
<dbReference type="AlphaFoldDB" id="A0AA48QW42"/>
<dbReference type="RefSeq" id="XP_060457304.1">
    <property type="nucleotide sequence ID" value="XM_060600740.1"/>
</dbReference>
<organism evidence="1 2">
    <name type="scientific">Cutaneotrichosporon cavernicola</name>
    <dbReference type="NCBI Taxonomy" id="279322"/>
    <lineage>
        <taxon>Eukaryota</taxon>
        <taxon>Fungi</taxon>
        <taxon>Dikarya</taxon>
        <taxon>Basidiomycota</taxon>
        <taxon>Agaricomycotina</taxon>
        <taxon>Tremellomycetes</taxon>
        <taxon>Trichosporonales</taxon>
        <taxon>Trichosporonaceae</taxon>
        <taxon>Cutaneotrichosporon</taxon>
    </lineage>
</organism>
<dbReference type="SUPFAM" id="SSF52540">
    <property type="entry name" value="P-loop containing nucleoside triphosphate hydrolases"/>
    <property type="match status" value="1"/>
</dbReference>
<name>A0AA48QW42_9TREE</name>
<dbReference type="Gene3D" id="3.40.50.300">
    <property type="entry name" value="P-loop containing nucleotide triphosphate hydrolases"/>
    <property type="match status" value="1"/>
</dbReference>
<gene>
    <name evidence="1" type="primary">NRK1</name>
    <name evidence="1" type="ORF">CcaverHIS019_0408590</name>
</gene>
<dbReference type="EMBL" id="AP028215">
    <property type="protein sequence ID" value="BEI92039.1"/>
    <property type="molecule type" value="Genomic_DNA"/>
</dbReference>
<protein>
    <recommendedName>
        <fullName evidence="3">P-loop containing nucleoside triphosphate hydrolase protein</fullName>
    </recommendedName>
</protein>
<evidence type="ECO:0000313" key="1">
    <source>
        <dbReference type="EMBL" id="BEI92039.1"/>
    </source>
</evidence>
<dbReference type="KEGG" id="ccac:CcaHIS019_0408590"/>
<dbReference type="PROSITE" id="PS51257">
    <property type="entry name" value="PROKAR_LIPOPROTEIN"/>
    <property type="match status" value="1"/>
</dbReference>
<evidence type="ECO:0000313" key="2">
    <source>
        <dbReference type="Proteomes" id="UP001233271"/>
    </source>
</evidence>
<dbReference type="Proteomes" id="UP001233271">
    <property type="component" value="Chromosome 4"/>
</dbReference>
<reference evidence="1" key="1">
    <citation type="journal article" date="2023" name="BMC Genomics">
        <title>Chromosome-level genome assemblies of Cutaneotrichosporon spp. (Trichosporonales, Basidiomycota) reveal imbalanced evolution between nucleotide sequences and chromosome synteny.</title>
        <authorList>
            <person name="Kobayashi Y."/>
            <person name="Kayamori A."/>
            <person name="Aoki K."/>
            <person name="Shiwa Y."/>
            <person name="Matsutani M."/>
            <person name="Fujita N."/>
            <person name="Sugita T."/>
            <person name="Iwasaki W."/>
            <person name="Tanaka N."/>
            <person name="Takashima M."/>
        </authorList>
    </citation>
    <scope>NUCLEOTIDE SEQUENCE</scope>
    <source>
        <strain evidence="1">HIS019</strain>
    </source>
</reference>
<dbReference type="InterPro" id="IPR027417">
    <property type="entry name" value="P-loop_NTPase"/>
</dbReference>
<evidence type="ECO:0008006" key="3">
    <source>
        <dbReference type="Google" id="ProtNLM"/>
    </source>
</evidence>
<dbReference type="GeneID" id="85495909"/>
<accession>A0AA48QW42</accession>
<keyword evidence="2" id="KW-1185">Reference proteome</keyword>
<proteinExistence type="predicted"/>